<name>A0ABM0MU65_SACKO</name>
<gene>
    <name evidence="7" type="primary">LOC100372397</name>
</gene>
<keyword evidence="1 3" id="KW-0479">Metal-binding</keyword>
<evidence type="ECO:0000259" key="4">
    <source>
        <dbReference type="PROSITE" id="PS50089"/>
    </source>
</evidence>
<dbReference type="SUPFAM" id="SSF57850">
    <property type="entry name" value="RING/U-box"/>
    <property type="match status" value="1"/>
</dbReference>
<dbReference type="Pfam" id="PF05773">
    <property type="entry name" value="RWD"/>
    <property type="match status" value="1"/>
</dbReference>
<keyword evidence="1 3" id="KW-0863">Zinc-finger</keyword>
<dbReference type="InterPro" id="IPR001841">
    <property type="entry name" value="Znf_RING"/>
</dbReference>
<dbReference type="PROSITE" id="PS50089">
    <property type="entry name" value="ZF_RING_2"/>
    <property type="match status" value="1"/>
</dbReference>
<dbReference type="Gene3D" id="3.10.110.10">
    <property type="entry name" value="Ubiquitin Conjugating Enzyme"/>
    <property type="match status" value="1"/>
</dbReference>
<evidence type="ECO:0000259" key="5">
    <source>
        <dbReference type="PROSITE" id="PS50908"/>
    </source>
</evidence>
<sequence>MADSFIQTELHELRKEYQKELPGSELIACHPVSVRVKMTKTEYRQFDVCLQFPEGYPNTSIVVELKSKTIPEKLRDGLTKVCDTETKKLCGKPQLLPVLRLLKQFLDDNPFAICSEELSFIKKELITEKDQIKVKQKSGSISMTIYQDNYYFSFKMIVPEEYPAKQVCIQKVDDNFPKLFSTVFFNQAIEMARQCVEPPLKKKPKDAPFEPKPSLKLIAKFLVEDCIRRYPRDPCQICKDNAFPPDPKSVVTVPSNDRYIERVYCCHLFHHGCLDTFMKTPPFTGGKKCPGCKQRIYHDKWNITPRLAEERWAHQEAKRRELAEVVDFLE</sequence>
<dbReference type="InterPro" id="IPR013083">
    <property type="entry name" value="Znf_RING/FYVE/PHD"/>
</dbReference>
<keyword evidence="2" id="KW-0862">Zinc</keyword>
<dbReference type="RefSeq" id="XP_006823556.1">
    <property type="nucleotide sequence ID" value="XM_006823493.1"/>
</dbReference>
<dbReference type="PANTHER" id="PTHR40237">
    <property type="entry name" value="LD44813P"/>
    <property type="match status" value="1"/>
</dbReference>
<evidence type="ECO:0000256" key="1">
    <source>
        <dbReference type="ARBA" id="ARBA00022771"/>
    </source>
</evidence>
<dbReference type="Gene3D" id="3.30.40.10">
    <property type="entry name" value="Zinc/RING finger domain, C3HC4 (zinc finger)"/>
    <property type="match status" value="1"/>
</dbReference>
<protein>
    <submittedName>
        <fullName evidence="7">Uncharacterized protein LOC100372397</fullName>
    </submittedName>
</protein>
<dbReference type="PROSITE" id="PS50908">
    <property type="entry name" value="RWD"/>
    <property type="match status" value="1"/>
</dbReference>
<keyword evidence="6" id="KW-1185">Reference proteome</keyword>
<dbReference type="SUPFAM" id="SSF54495">
    <property type="entry name" value="UBC-like"/>
    <property type="match status" value="1"/>
</dbReference>
<proteinExistence type="predicted"/>
<dbReference type="InterPro" id="IPR006575">
    <property type="entry name" value="RWD_dom"/>
</dbReference>
<evidence type="ECO:0000313" key="7">
    <source>
        <dbReference type="RefSeq" id="XP_006823556.1"/>
    </source>
</evidence>
<dbReference type="InterPro" id="IPR016135">
    <property type="entry name" value="UBQ-conjugating_enzyme/RWD"/>
</dbReference>
<dbReference type="GeneID" id="100372397"/>
<dbReference type="Proteomes" id="UP000694865">
    <property type="component" value="Unplaced"/>
</dbReference>
<accession>A0ABM0MU65</accession>
<evidence type="ECO:0000313" key="6">
    <source>
        <dbReference type="Proteomes" id="UP000694865"/>
    </source>
</evidence>
<evidence type="ECO:0000256" key="3">
    <source>
        <dbReference type="PROSITE-ProRule" id="PRU00175"/>
    </source>
</evidence>
<dbReference type="PANTHER" id="PTHR40237:SF1">
    <property type="entry name" value="LD44813P"/>
    <property type="match status" value="1"/>
</dbReference>
<reference evidence="7" key="1">
    <citation type="submission" date="2025-08" db="UniProtKB">
        <authorList>
            <consortium name="RefSeq"/>
        </authorList>
    </citation>
    <scope>IDENTIFICATION</scope>
    <source>
        <tissue evidence="7">Testes</tissue>
    </source>
</reference>
<feature type="domain" description="RING-type" evidence="4">
    <location>
        <begin position="235"/>
        <end position="293"/>
    </location>
</feature>
<evidence type="ECO:0000256" key="2">
    <source>
        <dbReference type="ARBA" id="ARBA00022833"/>
    </source>
</evidence>
<organism evidence="6 7">
    <name type="scientific">Saccoglossus kowalevskii</name>
    <name type="common">Acorn worm</name>
    <dbReference type="NCBI Taxonomy" id="10224"/>
    <lineage>
        <taxon>Eukaryota</taxon>
        <taxon>Metazoa</taxon>
        <taxon>Hemichordata</taxon>
        <taxon>Enteropneusta</taxon>
        <taxon>Harrimaniidae</taxon>
        <taxon>Saccoglossus</taxon>
    </lineage>
</organism>
<feature type="domain" description="RWD" evidence="5">
    <location>
        <begin position="8"/>
        <end position="109"/>
    </location>
</feature>